<organism evidence="7 8">
    <name type="scientific">Mycobacterium aquaticum</name>
    <dbReference type="NCBI Taxonomy" id="1927124"/>
    <lineage>
        <taxon>Bacteria</taxon>
        <taxon>Bacillati</taxon>
        <taxon>Actinomycetota</taxon>
        <taxon>Actinomycetes</taxon>
        <taxon>Mycobacteriales</taxon>
        <taxon>Mycobacteriaceae</taxon>
        <taxon>Mycobacterium</taxon>
    </lineage>
</organism>
<accession>A0A1X0A892</accession>
<name>A0A1X0A892_9MYCO</name>
<dbReference type="GO" id="GO:0016651">
    <property type="term" value="F:oxidoreductase activity, acting on NAD(P)H"/>
    <property type="evidence" value="ECO:0007669"/>
    <property type="project" value="TreeGrafter"/>
</dbReference>
<keyword evidence="3" id="KW-0274">FAD</keyword>
<dbReference type="EMBL" id="MVHF01000050">
    <property type="protein sequence ID" value="ORA26280.1"/>
    <property type="molecule type" value="Genomic_DNA"/>
</dbReference>
<dbReference type="Proteomes" id="UP000192448">
    <property type="component" value="Unassembled WGS sequence"/>
</dbReference>
<dbReference type="InterPro" id="IPR016156">
    <property type="entry name" value="FAD/NAD-linked_Rdtase_dimer_sf"/>
</dbReference>
<keyword evidence="8" id="KW-1185">Reference proteome</keyword>
<dbReference type="OrthoDB" id="4213189at2"/>
<sequence length="414" mass="43511">MSEQFDVLIVGGGHGGTAAAMALRQYGFDGSVGIVNAESTLPYQRPPLSKSFLAGEVGLDRILIRPESFWAENRITLIQGTRVDAVQPAAKVAITDTGESIGYGQLIWAAGSSPRWLDPARDRKLSGVHVVRDVSDTQRLRTDVLNGSRAVIVGGGYVGLEVAAVLRKLGKPVTVLEAADRVLARVSAEPISQFYEAQHREHGVEIQVGRQVADLEARNGHVNAVHLATGEELPCDVVVIGIGAMPTTAPLIAAGAAAGNGLLVDALCRTSLPGIFAIGDSVAAPNRYAGGATVRLESLQNAADQGVIVARHIAGQPQGDPPVPTFWSDQYDLKLKTVGLNTGYDEVVVRGTPASKSFSVVYLRDGRVTAIDAVNAMKDFAQGKALVRSGADIAPALLADPSRPISDLLAQIAR</sequence>
<reference evidence="7 8" key="1">
    <citation type="submission" date="2017-02" db="EMBL/GenBank/DDBJ databases">
        <title>The new phylogeny of genus Mycobacterium.</title>
        <authorList>
            <person name="Tortoli E."/>
            <person name="Trovato A."/>
            <person name="Cirillo D.M."/>
        </authorList>
    </citation>
    <scope>NUCLEOTIDE SEQUENCE [LARGE SCALE GENOMIC DNA]</scope>
    <source>
        <strain evidence="7 8">RW6</strain>
    </source>
</reference>
<keyword evidence="4" id="KW-0560">Oxidoreductase</keyword>
<dbReference type="STRING" id="1927124.BST13_31965"/>
<dbReference type="SUPFAM" id="SSF51905">
    <property type="entry name" value="FAD/NAD(P)-binding domain"/>
    <property type="match status" value="1"/>
</dbReference>
<dbReference type="InterPro" id="IPR036188">
    <property type="entry name" value="FAD/NAD-bd_sf"/>
</dbReference>
<comment type="caution">
    <text evidence="7">The sequence shown here is derived from an EMBL/GenBank/DDBJ whole genome shotgun (WGS) entry which is preliminary data.</text>
</comment>
<dbReference type="Gene3D" id="3.50.50.60">
    <property type="entry name" value="FAD/NAD(P)-binding domain"/>
    <property type="match status" value="2"/>
</dbReference>
<dbReference type="AlphaFoldDB" id="A0A1X0A892"/>
<evidence type="ECO:0000256" key="3">
    <source>
        <dbReference type="ARBA" id="ARBA00022827"/>
    </source>
</evidence>
<dbReference type="PANTHER" id="PTHR43557">
    <property type="entry name" value="APOPTOSIS-INDUCING FACTOR 1"/>
    <property type="match status" value="1"/>
</dbReference>
<evidence type="ECO:0000256" key="2">
    <source>
        <dbReference type="ARBA" id="ARBA00022630"/>
    </source>
</evidence>
<dbReference type="InterPro" id="IPR050446">
    <property type="entry name" value="FAD-oxidoreductase/Apoptosis"/>
</dbReference>
<dbReference type="Pfam" id="PF14759">
    <property type="entry name" value="Reductase_C"/>
    <property type="match status" value="1"/>
</dbReference>
<dbReference type="PANTHER" id="PTHR43557:SF2">
    <property type="entry name" value="RIESKE DOMAIN-CONTAINING PROTEIN-RELATED"/>
    <property type="match status" value="1"/>
</dbReference>
<dbReference type="PRINTS" id="PR00411">
    <property type="entry name" value="PNDRDTASEI"/>
</dbReference>
<gene>
    <name evidence="7" type="ORF">BST13_31965</name>
</gene>
<dbReference type="RefSeq" id="WP_083169298.1">
    <property type="nucleotide sequence ID" value="NZ_MVHF01000050.1"/>
</dbReference>
<dbReference type="Pfam" id="PF07992">
    <property type="entry name" value="Pyr_redox_2"/>
    <property type="match status" value="1"/>
</dbReference>
<proteinExistence type="predicted"/>
<evidence type="ECO:0000313" key="8">
    <source>
        <dbReference type="Proteomes" id="UP000192448"/>
    </source>
</evidence>
<evidence type="ECO:0000313" key="7">
    <source>
        <dbReference type="EMBL" id="ORA26280.1"/>
    </source>
</evidence>
<dbReference type="SUPFAM" id="SSF55424">
    <property type="entry name" value="FAD/NAD-linked reductases, dimerisation (C-terminal) domain"/>
    <property type="match status" value="1"/>
</dbReference>
<feature type="domain" description="Reductase C-terminal" evidence="6">
    <location>
        <begin position="326"/>
        <end position="408"/>
    </location>
</feature>
<feature type="domain" description="FAD/NAD(P)-binding" evidence="5">
    <location>
        <begin position="5"/>
        <end position="306"/>
    </location>
</feature>
<dbReference type="Gene3D" id="3.30.390.30">
    <property type="match status" value="1"/>
</dbReference>
<dbReference type="PRINTS" id="PR00368">
    <property type="entry name" value="FADPNR"/>
</dbReference>
<dbReference type="GO" id="GO:0005737">
    <property type="term" value="C:cytoplasm"/>
    <property type="evidence" value="ECO:0007669"/>
    <property type="project" value="TreeGrafter"/>
</dbReference>
<evidence type="ECO:0000259" key="6">
    <source>
        <dbReference type="Pfam" id="PF14759"/>
    </source>
</evidence>
<comment type="cofactor">
    <cofactor evidence="1">
        <name>FAD</name>
        <dbReference type="ChEBI" id="CHEBI:57692"/>
    </cofactor>
</comment>
<protein>
    <submittedName>
        <fullName evidence="7">Pyridine nucleotide-disulfide oxidoreductase</fullName>
    </submittedName>
</protein>
<dbReference type="InterPro" id="IPR028202">
    <property type="entry name" value="Reductase_C"/>
</dbReference>
<evidence type="ECO:0000256" key="1">
    <source>
        <dbReference type="ARBA" id="ARBA00001974"/>
    </source>
</evidence>
<dbReference type="InterPro" id="IPR023753">
    <property type="entry name" value="FAD/NAD-binding_dom"/>
</dbReference>
<evidence type="ECO:0000259" key="5">
    <source>
        <dbReference type="Pfam" id="PF07992"/>
    </source>
</evidence>
<evidence type="ECO:0000256" key="4">
    <source>
        <dbReference type="ARBA" id="ARBA00023002"/>
    </source>
</evidence>
<keyword evidence="2" id="KW-0285">Flavoprotein</keyword>